<proteinExistence type="predicted"/>
<comment type="caution">
    <text evidence="3">The sequence shown here is derived from an EMBL/GenBank/DDBJ whole genome shotgun (WGS) entry which is preliminary data.</text>
</comment>
<dbReference type="Pfam" id="PF09413">
    <property type="entry name" value="DUF2007"/>
    <property type="match status" value="1"/>
</dbReference>
<dbReference type="EMBL" id="SMLW01000299">
    <property type="protein sequence ID" value="MTI23772.1"/>
    <property type="molecule type" value="Genomic_DNA"/>
</dbReference>
<feature type="transmembrane region" description="Helical" evidence="1">
    <location>
        <begin position="101"/>
        <end position="121"/>
    </location>
</feature>
<organism evidence="3 4">
    <name type="scientific">Fulvivirga kasyanovii</name>
    <dbReference type="NCBI Taxonomy" id="396812"/>
    <lineage>
        <taxon>Bacteria</taxon>
        <taxon>Pseudomonadati</taxon>
        <taxon>Bacteroidota</taxon>
        <taxon>Cytophagia</taxon>
        <taxon>Cytophagales</taxon>
        <taxon>Fulvivirgaceae</taxon>
        <taxon>Fulvivirga</taxon>
    </lineage>
</organism>
<protein>
    <submittedName>
        <fullName evidence="3">DUF2007 domain-containing protein</fullName>
    </submittedName>
</protein>
<feature type="domain" description="DUF2007" evidence="2">
    <location>
        <begin position="5"/>
        <end position="70"/>
    </location>
</feature>
<reference evidence="3 4" key="1">
    <citation type="submission" date="2019-02" db="EMBL/GenBank/DDBJ databases">
        <authorList>
            <person name="Goldberg S.R."/>
            <person name="Haltli B.A."/>
            <person name="Correa H."/>
            <person name="Russell K.G."/>
        </authorList>
    </citation>
    <scope>NUCLEOTIDE SEQUENCE [LARGE SCALE GENOMIC DNA]</scope>
    <source>
        <strain evidence="3 4">JCM 16186</strain>
    </source>
</reference>
<dbReference type="Gene3D" id="3.30.70.790">
    <property type="entry name" value="UreE, C-terminal domain"/>
    <property type="match status" value="1"/>
</dbReference>
<keyword evidence="4" id="KW-1185">Reference proteome</keyword>
<accession>A0ABW9RIP4</accession>
<name>A0ABW9RIP4_9BACT</name>
<keyword evidence="1" id="KW-0812">Transmembrane</keyword>
<evidence type="ECO:0000313" key="3">
    <source>
        <dbReference type="EMBL" id="MTI23772.1"/>
    </source>
</evidence>
<dbReference type="InterPro" id="IPR018551">
    <property type="entry name" value="DUF2007"/>
</dbReference>
<evidence type="ECO:0000256" key="1">
    <source>
        <dbReference type="SAM" id="Phobius"/>
    </source>
</evidence>
<keyword evidence="1" id="KW-1133">Transmembrane helix</keyword>
<evidence type="ECO:0000259" key="2">
    <source>
        <dbReference type="Pfam" id="PF09413"/>
    </source>
</evidence>
<sequence>MRLITLKTFDNSIEANLLRSKLESEGVLCFLFDENMVSLNPLYNLTLGGIKLKIREADAQKALQIIEEVETTPFTDEQDRQVRCPVCQSTQLYSDFKSMKGLKGVFTAIVSFLLFVFPFYYKSVYKCRQCNAEFRPAK</sequence>
<dbReference type="SUPFAM" id="SSF54913">
    <property type="entry name" value="GlnB-like"/>
    <property type="match status" value="1"/>
</dbReference>
<gene>
    <name evidence="3" type="ORF">E1163_02295</name>
</gene>
<dbReference type="InterPro" id="IPR011322">
    <property type="entry name" value="N-reg_PII-like_a/b"/>
</dbReference>
<dbReference type="Proteomes" id="UP000798808">
    <property type="component" value="Unassembled WGS sequence"/>
</dbReference>
<evidence type="ECO:0000313" key="4">
    <source>
        <dbReference type="Proteomes" id="UP000798808"/>
    </source>
</evidence>
<dbReference type="RefSeq" id="WP_155169054.1">
    <property type="nucleotide sequence ID" value="NZ_BAAAFL010000068.1"/>
</dbReference>
<keyword evidence="1" id="KW-0472">Membrane</keyword>